<dbReference type="RefSeq" id="WP_053995651.1">
    <property type="nucleotide sequence ID" value="NZ_CP065643.1"/>
</dbReference>
<proteinExistence type="predicted"/>
<reference evidence="1 2" key="1">
    <citation type="submission" date="2015-07" db="EMBL/GenBank/DDBJ databases">
        <title>Genome sequencing project for genomic taxonomy and phylogenomics of Bacillus-like bacteria.</title>
        <authorList>
            <person name="Liu B."/>
            <person name="Wang J."/>
            <person name="Zhu Y."/>
            <person name="Liu G."/>
            <person name="Chen Q."/>
            <person name="Chen Z."/>
            <person name="Che J."/>
            <person name="Ge C."/>
            <person name="Shi H."/>
            <person name="Pan Z."/>
            <person name="Liu X."/>
        </authorList>
    </citation>
    <scope>NUCLEOTIDE SEQUENCE [LARGE SCALE GENOMIC DNA]</scope>
    <source>
        <strain evidence="1 2">DSM 54</strain>
    </source>
</reference>
<evidence type="ECO:0000313" key="2">
    <source>
        <dbReference type="Proteomes" id="UP000037977"/>
    </source>
</evidence>
<dbReference type="EMBL" id="LGCI01000009">
    <property type="protein sequence ID" value="KOY81584.1"/>
    <property type="molecule type" value="Genomic_DNA"/>
</dbReference>
<comment type="caution">
    <text evidence="1">The sequence shown here is derived from an EMBL/GenBank/DDBJ whole genome shotgun (WGS) entry which is preliminary data.</text>
</comment>
<organism evidence="1 2">
    <name type="scientific">Lysinibacillus macroides</name>
    <dbReference type="NCBI Taxonomy" id="33935"/>
    <lineage>
        <taxon>Bacteria</taxon>
        <taxon>Bacillati</taxon>
        <taxon>Bacillota</taxon>
        <taxon>Bacilli</taxon>
        <taxon>Bacillales</taxon>
        <taxon>Bacillaceae</taxon>
        <taxon>Lysinibacillus</taxon>
    </lineage>
</organism>
<name>A0A0N0UWP4_9BACI</name>
<dbReference type="Proteomes" id="UP000037977">
    <property type="component" value="Unassembled WGS sequence"/>
</dbReference>
<dbReference type="OrthoDB" id="2087266at2"/>
<keyword evidence="2" id="KW-1185">Reference proteome</keyword>
<protein>
    <submittedName>
        <fullName evidence="1">Uncharacterized protein</fullName>
    </submittedName>
</protein>
<gene>
    <name evidence="1" type="ORF">ADM90_14390</name>
</gene>
<dbReference type="PATRIC" id="fig|33935.3.peg.4897"/>
<accession>A0A0N0UWP4</accession>
<sequence length="223" mass="25509">MTNQRLQTLLERMPRQFTRAEDSNNYKLLKIIAENGVENLAIQQTILKYWDVDQAEGYRLDRLGKDEGISRGGWEDEEYRKMIKIQCILNLSEGDLETMNQIMDAYMGNDFIGFEEGWREFEPATLLLNVRASAKIVPLDLVKRMKTAGVGIYIILNELNEFLLLYAGTYAWDFSNRICGRFKTASKPAVIGKEQLSIRDQSYAFLVSARVCGRFRAGGGIVE</sequence>
<dbReference type="AlphaFoldDB" id="A0A0N0UWP4"/>
<evidence type="ECO:0000313" key="1">
    <source>
        <dbReference type="EMBL" id="KOY81584.1"/>
    </source>
</evidence>
<dbReference type="STRING" id="33935.ADM90_14390"/>